<dbReference type="GO" id="GO:0004674">
    <property type="term" value="F:protein serine/threonine kinase activity"/>
    <property type="evidence" value="ECO:0007669"/>
    <property type="project" value="UniProtKB-EC"/>
</dbReference>
<dbReference type="EMBL" id="JH992977">
    <property type="protein sequence ID" value="EKX50687.1"/>
    <property type="molecule type" value="Genomic_DNA"/>
</dbReference>
<organism evidence="4">
    <name type="scientific">Guillardia theta (strain CCMP2712)</name>
    <name type="common">Cryptophyte</name>
    <dbReference type="NCBI Taxonomy" id="905079"/>
    <lineage>
        <taxon>Eukaryota</taxon>
        <taxon>Cryptophyceae</taxon>
        <taxon>Pyrenomonadales</taxon>
        <taxon>Geminigeraceae</taxon>
        <taxon>Guillardia</taxon>
    </lineage>
</organism>
<dbReference type="EnsemblProtists" id="EKX50687">
    <property type="protein sequence ID" value="EKX50687"/>
    <property type="gene ID" value="GUITHDRAFT_151052"/>
</dbReference>
<feature type="signal peptide" evidence="2">
    <location>
        <begin position="1"/>
        <end position="26"/>
    </location>
</feature>
<dbReference type="HOGENOM" id="CLU_019279_2_0_1"/>
<evidence type="ECO:0000313" key="4">
    <source>
        <dbReference type="EMBL" id="EKX50687.1"/>
    </source>
</evidence>
<accession>L1JQE3</accession>
<reference evidence="4 6" key="1">
    <citation type="journal article" date="2012" name="Nature">
        <title>Algal genomes reveal evolutionary mosaicism and the fate of nucleomorphs.</title>
        <authorList>
            <consortium name="DOE Joint Genome Institute"/>
            <person name="Curtis B.A."/>
            <person name="Tanifuji G."/>
            <person name="Burki F."/>
            <person name="Gruber A."/>
            <person name="Irimia M."/>
            <person name="Maruyama S."/>
            <person name="Arias M.C."/>
            <person name="Ball S.G."/>
            <person name="Gile G.H."/>
            <person name="Hirakawa Y."/>
            <person name="Hopkins J.F."/>
            <person name="Kuo A."/>
            <person name="Rensing S.A."/>
            <person name="Schmutz J."/>
            <person name="Symeonidi A."/>
            <person name="Elias M."/>
            <person name="Eveleigh R.J."/>
            <person name="Herman E.K."/>
            <person name="Klute M.J."/>
            <person name="Nakayama T."/>
            <person name="Obornik M."/>
            <person name="Reyes-Prieto A."/>
            <person name="Armbrust E.V."/>
            <person name="Aves S.J."/>
            <person name="Beiko R.G."/>
            <person name="Coutinho P."/>
            <person name="Dacks J.B."/>
            <person name="Durnford D.G."/>
            <person name="Fast N.M."/>
            <person name="Green B.R."/>
            <person name="Grisdale C.J."/>
            <person name="Hempel F."/>
            <person name="Henrissat B."/>
            <person name="Hoppner M.P."/>
            <person name="Ishida K."/>
            <person name="Kim E."/>
            <person name="Koreny L."/>
            <person name="Kroth P.G."/>
            <person name="Liu Y."/>
            <person name="Malik S.B."/>
            <person name="Maier U.G."/>
            <person name="McRose D."/>
            <person name="Mock T."/>
            <person name="Neilson J.A."/>
            <person name="Onodera N.T."/>
            <person name="Poole A.M."/>
            <person name="Pritham E.J."/>
            <person name="Richards T.A."/>
            <person name="Rocap G."/>
            <person name="Roy S.W."/>
            <person name="Sarai C."/>
            <person name="Schaack S."/>
            <person name="Shirato S."/>
            <person name="Slamovits C.H."/>
            <person name="Spencer D.F."/>
            <person name="Suzuki S."/>
            <person name="Worden A.Z."/>
            <person name="Zauner S."/>
            <person name="Barry K."/>
            <person name="Bell C."/>
            <person name="Bharti A.K."/>
            <person name="Crow J.A."/>
            <person name="Grimwood J."/>
            <person name="Kramer R."/>
            <person name="Lindquist E."/>
            <person name="Lucas S."/>
            <person name="Salamov A."/>
            <person name="McFadden G.I."/>
            <person name="Lane C.E."/>
            <person name="Keeling P.J."/>
            <person name="Gray M.W."/>
            <person name="Grigoriev I.V."/>
            <person name="Archibald J.M."/>
        </authorList>
    </citation>
    <scope>NUCLEOTIDE SEQUENCE</scope>
    <source>
        <strain evidence="4 6">CCMP2712</strain>
    </source>
</reference>
<protein>
    <recommendedName>
        <fullName evidence="1">non-specific serine/threonine protein kinase</fullName>
        <ecNumber evidence="1">2.7.11.1</ecNumber>
    </recommendedName>
</protein>
<dbReference type="InterPro" id="IPR011009">
    <property type="entry name" value="Kinase-like_dom_sf"/>
</dbReference>
<dbReference type="Gene3D" id="1.10.510.10">
    <property type="entry name" value="Transferase(Phosphotransferase) domain 1"/>
    <property type="match status" value="1"/>
</dbReference>
<dbReference type="CDD" id="cd14016">
    <property type="entry name" value="STKc_CK1"/>
    <property type="match status" value="1"/>
</dbReference>
<dbReference type="SUPFAM" id="SSF56112">
    <property type="entry name" value="Protein kinase-like (PK-like)"/>
    <property type="match status" value="1"/>
</dbReference>
<dbReference type="Pfam" id="PF00069">
    <property type="entry name" value="Pkinase"/>
    <property type="match status" value="1"/>
</dbReference>
<evidence type="ECO:0000313" key="6">
    <source>
        <dbReference type="Proteomes" id="UP000011087"/>
    </source>
</evidence>
<dbReference type="OrthoDB" id="3203292at2759"/>
<dbReference type="PaxDb" id="55529-EKX50687"/>
<dbReference type="PANTHER" id="PTHR11909">
    <property type="entry name" value="CASEIN KINASE-RELATED"/>
    <property type="match status" value="1"/>
</dbReference>
<evidence type="ECO:0000259" key="3">
    <source>
        <dbReference type="PROSITE" id="PS50011"/>
    </source>
</evidence>
<dbReference type="GeneID" id="17307709"/>
<dbReference type="InterPro" id="IPR008271">
    <property type="entry name" value="Ser/Thr_kinase_AS"/>
</dbReference>
<dbReference type="InterPro" id="IPR050235">
    <property type="entry name" value="CK1_Ser-Thr_kinase"/>
</dbReference>
<reference evidence="6" key="2">
    <citation type="submission" date="2012-11" db="EMBL/GenBank/DDBJ databases">
        <authorList>
            <person name="Kuo A."/>
            <person name="Curtis B.A."/>
            <person name="Tanifuji G."/>
            <person name="Burki F."/>
            <person name="Gruber A."/>
            <person name="Irimia M."/>
            <person name="Maruyama S."/>
            <person name="Arias M.C."/>
            <person name="Ball S.G."/>
            <person name="Gile G.H."/>
            <person name="Hirakawa Y."/>
            <person name="Hopkins J.F."/>
            <person name="Rensing S.A."/>
            <person name="Schmutz J."/>
            <person name="Symeonidi A."/>
            <person name="Elias M."/>
            <person name="Eveleigh R.J."/>
            <person name="Herman E.K."/>
            <person name="Klute M.J."/>
            <person name="Nakayama T."/>
            <person name="Obornik M."/>
            <person name="Reyes-Prieto A."/>
            <person name="Armbrust E.V."/>
            <person name="Aves S.J."/>
            <person name="Beiko R.G."/>
            <person name="Coutinho P."/>
            <person name="Dacks J.B."/>
            <person name="Durnford D.G."/>
            <person name="Fast N.M."/>
            <person name="Green B.R."/>
            <person name="Grisdale C."/>
            <person name="Hempe F."/>
            <person name="Henrissat B."/>
            <person name="Hoppner M.P."/>
            <person name="Ishida K.-I."/>
            <person name="Kim E."/>
            <person name="Koreny L."/>
            <person name="Kroth P.G."/>
            <person name="Liu Y."/>
            <person name="Malik S.-B."/>
            <person name="Maier U.G."/>
            <person name="McRose D."/>
            <person name="Mock T."/>
            <person name="Neilson J.A."/>
            <person name="Onodera N.T."/>
            <person name="Poole A.M."/>
            <person name="Pritham E.J."/>
            <person name="Richards T.A."/>
            <person name="Rocap G."/>
            <person name="Roy S.W."/>
            <person name="Sarai C."/>
            <person name="Schaack S."/>
            <person name="Shirato S."/>
            <person name="Slamovits C.H."/>
            <person name="Spencer D.F."/>
            <person name="Suzuki S."/>
            <person name="Worden A.Z."/>
            <person name="Zauner S."/>
            <person name="Barry K."/>
            <person name="Bell C."/>
            <person name="Bharti A.K."/>
            <person name="Crow J.A."/>
            <person name="Grimwood J."/>
            <person name="Kramer R."/>
            <person name="Lindquist E."/>
            <person name="Lucas S."/>
            <person name="Salamov A."/>
            <person name="McFadden G.I."/>
            <person name="Lane C.E."/>
            <person name="Keeling P.J."/>
            <person name="Gray M.W."/>
            <person name="Grigoriev I.V."/>
            <person name="Archibald J.M."/>
        </authorList>
    </citation>
    <scope>NUCLEOTIDE SEQUENCE</scope>
    <source>
        <strain evidence="6">CCMP2712</strain>
    </source>
</reference>
<keyword evidence="2" id="KW-0732">Signal</keyword>
<dbReference type="eggNOG" id="KOG1164">
    <property type="taxonomic scope" value="Eukaryota"/>
</dbReference>
<dbReference type="OMA" id="RNMEFAE"/>
<feature type="domain" description="Protein kinase" evidence="3">
    <location>
        <begin position="89"/>
        <end position="370"/>
    </location>
</feature>
<dbReference type="PROSITE" id="PS00108">
    <property type="entry name" value="PROTEIN_KINASE_ST"/>
    <property type="match status" value="1"/>
</dbReference>
<dbReference type="KEGG" id="gtt:GUITHDRAFT_151052"/>
<keyword evidence="6" id="KW-1185">Reference proteome</keyword>
<dbReference type="GO" id="GO:0005524">
    <property type="term" value="F:ATP binding"/>
    <property type="evidence" value="ECO:0007669"/>
    <property type="project" value="InterPro"/>
</dbReference>
<gene>
    <name evidence="4" type="ORF">GUITHDRAFT_151052</name>
</gene>
<feature type="chain" id="PRO_5008771636" description="non-specific serine/threonine protein kinase" evidence="2">
    <location>
        <begin position="27"/>
        <end position="399"/>
    </location>
</feature>
<dbReference type="STRING" id="905079.L1JQE3"/>
<dbReference type="EC" id="2.7.11.1" evidence="1"/>
<reference evidence="5" key="3">
    <citation type="submission" date="2015-06" db="UniProtKB">
        <authorList>
            <consortium name="EnsemblProtists"/>
        </authorList>
    </citation>
    <scope>IDENTIFICATION</scope>
</reference>
<dbReference type="RefSeq" id="XP_005837667.1">
    <property type="nucleotide sequence ID" value="XM_005837610.1"/>
</dbReference>
<sequence>MQATCLPPLVFYVGFLLFIQLNPSLGFMPATPPARLRSPAGGLRCQVKPDEQYLIVPSQLEGTGGGWTIQATRPPPKQGTVWARPRPEVGEVQEMGFGSFGRIYLATDLKTGQEVAVKAERDIGQKVSALRAEAETLIHLQGGPGIADVYWVGKRDLNGENCNILVMELLGPDMEDLLELMDKRSVSTKTGLMLAHQMLDCLSHIHSRGIIHRDIKPENFLMGVKERANKVYLIDYGLSDFFQDEQGNHVPCKKSKDSLRGTLRYASIPKHEGYEQSRRDDLEELMYVLIYLMRGGLPWCKEEAQTFDGLEKQQWARARQMDRVKNLKKNTPMAELCAGLPSVIPQLLQYSRSLSFEDEPDYDGMKQQVLDAMSELGHEMDFCYDWGNKAPPPKRNRFW</sequence>
<dbReference type="InterPro" id="IPR000719">
    <property type="entry name" value="Prot_kinase_dom"/>
</dbReference>
<evidence type="ECO:0000256" key="2">
    <source>
        <dbReference type="SAM" id="SignalP"/>
    </source>
</evidence>
<evidence type="ECO:0000313" key="5">
    <source>
        <dbReference type="EnsemblProtists" id="EKX50687"/>
    </source>
</evidence>
<dbReference type="Proteomes" id="UP000011087">
    <property type="component" value="Unassembled WGS sequence"/>
</dbReference>
<dbReference type="PROSITE" id="PS50011">
    <property type="entry name" value="PROTEIN_KINASE_DOM"/>
    <property type="match status" value="1"/>
</dbReference>
<proteinExistence type="predicted"/>
<dbReference type="SMART" id="SM00220">
    <property type="entry name" value="S_TKc"/>
    <property type="match status" value="1"/>
</dbReference>
<evidence type="ECO:0000256" key="1">
    <source>
        <dbReference type="ARBA" id="ARBA00012513"/>
    </source>
</evidence>
<name>L1JQE3_GUITC</name>
<dbReference type="AlphaFoldDB" id="L1JQE3"/>